<gene>
    <name evidence="1" type="ORF">K435DRAFT_880106</name>
</gene>
<name>A0A4S8KKW9_DENBC</name>
<dbReference type="Proteomes" id="UP000297245">
    <property type="component" value="Unassembled WGS sequence"/>
</dbReference>
<dbReference type="OrthoDB" id="3064317at2759"/>
<dbReference type="AlphaFoldDB" id="A0A4S8KKW9"/>
<evidence type="ECO:0000313" key="2">
    <source>
        <dbReference type="Proteomes" id="UP000297245"/>
    </source>
</evidence>
<protein>
    <submittedName>
        <fullName evidence="1">Uncharacterized protein</fullName>
    </submittedName>
</protein>
<keyword evidence="2" id="KW-1185">Reference proteome</keyword>
<accession>A0A4S8KKW9</accession>
<sequence>MPKRLETFAGRIGRMFGIKEKKESTVHLKEKGVIPNNLCTLLCELVSLDSIPAQKCVDAFKRIASTLGIDVEGDILPRSINRVVKEGGMAAKIHMVEAFKDASGIALSSDGTSHKNNNYESH</sequence>
<reference evidence="1 2" key="1">
    <citation type="journal article" date="2019" name="Nat. Ecol. Evol.">
        <title>Megaphylogeny resolves global patterns of mushroom evolution.</title>
        <authorList>
            <person name="Varga T."/>
            <person name="Krizsan K."/>
            <person name="Foldi C."/>
            <person name="Dima B."/>
            <person name="Sanchez-Garcia M."/>
            <person name="Sanchez-Ramirez S."/>
            <person name="Szollosi G.J."/>
            <person name="Szarkandi J.G."/>
            <person name="Papp V."/>
            <person name="Albert L."/>
            <person name="Andreopoulos W."/>
            <person name="Angelini C."/>
            <person name="Antonin V."/>
            <person name="Barry K.W."/>
            <person name="Bougher N.L."/>
            <person name="Buchanan P."/>
            <person name="Buyck B."/>
            <person name="Bense V."/>
            <person name="Catcheside P."/>
            <person name="Chovatia M."/>
            <person name="Cooper J."/>
            <person name="Damon W."/>
            <person name="Desjardin D."/>
            <person name="Finy P."/>
            <person name="Geml J."/>
            <person name="Haridas S."/>
            <person name="Hughes K."/>
            <person name="Justo A."/>
            <person name="Karasinski D."/>
            <person name="Kautmanova I."/>
            <person name="Kiss B."/>
            <person name="Kocsube S."/>
            <person name="Kotiranta H."/>
            <person name="LaButti K.M."/>
            <person name="Lechner B.E."/>
            <person name="Liimatainen K."/>
            <person name="Lipzen A."/>
            <person name="Lukacs Z."/>
            <person name="Mihaltcheva S."/>
            <person name="Morgado L.N."/>
            <person name="Niskanen T."/>
            <person name="Noordeloos M.E."/>
            <person name="Ohm R.A."/>
            <person name="Ortiz-Santana B."/>
            <person name="Ovrebo C."/>
            <person name="Racz N."/>
            <person name="Riley R."/>
            <person name="Savchenko A."/>
            <person name="Shiryaev A."/>
            <person name="Soop K."/>
            <person name="Spirin V."/>
            <person name="Szebenyi C."/>
            <person name="Tomsovsky M."/>
            <person name="Tulloss R.E."/>
            <person name="Uehling J."/>
            <person name="Grigoriev I.V."/>
            <person name="Vagvolgyi C."/>
            <person name="Papp T."/>
            <person name="Martin F.M."/>
            <person name="Miettinen O."/>
            <person name="Hibbett D.S."/>
            <person name="Nagy L.G."/>
        </authorList>
    </citation>
    <scope>NUCLEOTIDE SEQUENCE [LARGE SCALE GENOMIC DNA]</scope>
    <source>
        <strain evidence="1 2">CBS 962.96</strain>
    </source>
</reference>
<proteinExistence type="predicted"/>
<organism evidence="1 2">
    <name type="scientific">Dendrothele bispora (strain CBS 962.96)</name>
    <dbReference type="NCBI Taxonomy" id="1314807"/>
    <lineage>
        <taxon>Eukaryota</taxon>
        <taxon>Fungi</taxon>
        <taxon>Dikarya</taxon>
        <taxon>Basidiomycota</taxon>
        <taxon>Agaricomycotina</taxon>
        <taxon>Agaricomycetes</taxon>
        <taxon>Agaricomycetidae</taxon>
        <taxon>Agaricales</taxon>
        <taxon>Agaricales incertae sedis</taxon>
        <taxon>Dendrothele</taxon>
    </lineage>
</organism>
<dbReference type="EMBL" id="ML181475">
    <property type="protein sequence ID" value="THU75828.1"/>
    <property type="molecule type" value="Genomic_DNA"/>
</dbReference>
<evidence type="ECO:0000313" key="1">
    <source>
        <dbReference type="EMBL" id="THU75828.1"/>
    </source>
</evidence>